<evidence type="ECO:0000313" key="7">
    <source>
        <dbReference type="Proteomes" id="UP001345963"/>
    </source>
</evidence>
<keyword evidence="2" id="KW-1015">Disulfide bond</keyword>
<dbReference type="Gene3D" id="3.10.100.10">
    <property type="entry name" value="Mannose-Binding Protein A, subunit A"/>
    <property type="match status" value="1"/>
</dbReference>
<keyword evidence="3" id="KW-0175">Coiled coil</keyword>
<accession>A0ABU7BSF6</accession>
<dbReference type="EMBL" id="JAHUTI010063478">
    <property type="protein sequence ID" value="MED6253025.1"/>
    <property type="molecule type" value="Genomic_DNA"/>
</dbReference>
<dbReference type="SMART" id="SM00034">
    <property type="entry name" value="CLECT"/>
    <property type="match status" value="1"/>
</dbReference>
<dbReference type="PANTHER" id="PTHR22803">
    <property type="entry name" value="MANNOSE, PHOSPHOLIPASE, LECTIN RECEPTOR RELATED"/>
    <property type="match status" value="1"/>
</dbReference>
<keyword evidence="7" id="KW-1185">Reference proteome</keyword>
<feature type="transmembrane region" description="Helical" evidence="4">
    <location>
        <begin position="32"/>
        <end position="56"/>
    </location>
</feature>
<feature type="coiled-coil region" evidence="3">
    <location>
        <begin position="72"/>
        <end position="113"/>
    </location>
</feature>
<gene>
    <name evidence="6" type="ORF">ATANTOWER_020953</name>
</gene>
<dbReference type="PROSITE" id="PS00615">
    <property type="entry name" value="C_TYPE_LECTIN_1"/>
    <property type="match status" value="1"/>
</dbReference>
<organism evidence="6 7">
    <name type="scientific">Ataeniobius toweri</name>
    <dbReference type="NCBI Taxonomy" id="208326"/>
    <lineage>
        <taxon>Eukaryota</taxon>
        <taxon>Metazoa</taxon>
        <taxon>Chordata</taxon>
        <taxon>Craniata</taxon>
        <taxon>Vertebrata</taxon>
        <taxon>Euteleostomi</taxon>
        <taxon>Actinopterygii</taxon>
        <taxon>Neopterygii</taxon>
        <taxon>Teleostei</taxon>
        <taxon>Neoteleostei</taxon>
        <taxon>Acanthomorphata</taxon>
        <taxon>Ovalentaria</taxon>
        <taxon>Atherinomorphae</taxon>
        <taxon>Cyprinodontiformes</taxon>
        <taxon>Goodeidae</taxon>
        <taxon>Ataeniobius</taxon>
    </lineage>
</organism>
<name>A0ABU7BSF6_9TELE</name>
<keyword evidence="4" id="KW-1133">Transmembrane helix</keyword>
<feature type="domain" description="C-type lectin" evidence="5">
    <location>
        <begin position="127"/>
        <end position="245"/>
    </location>
</feature>
<evidence type="ECO:0000259" key="5">
    <source>
        <dbReference type="PROSITE" id="PS50041"/>
    </source>
</evidence>
<evidence type="ECO:0000256" key="3">
    <source>
        <dbReference type="SAM" id="Coils"/>
    </source>
</evidence>
<dbReference type="CDD" id="cd03590">
    <property type="entry name" value="CLECT_DC-SIGN_like"/>
    <property type="match status" value="1"/>
</dbReference>
<proteinExistence type="predicted"/>
<reference evidence="6 7" key="1">
    <citation type="submission" date="2021-07" db="EMBL/GenBank/DDBJ databases">
        <authorList>
            <person name="Palmer J.M."/>
        </authorList>
    </citation>
    <scope>NUCLEOTIDE SEQUENCE [LARGE SCALE GENOMIC DNA]</scope>
    <source>
        <strain evidence="6 7">AT_MEX2019</strain>
        <tissue evidence="6">Muscle</tissue>
    </source>
</reference>
<evidence type="ECO:0000256" key="1">
    <source>
        <dbReference type="ARBA" id="ARBA00022734"/>
    </source>
</evidence>
<keyword evidence="4" id="KW-0812">Transmembrane</keyword>
<dbReference type="InterPro" id="IPR016187">
    <property type="entry name" value="CTDL_fold"/>
</dbReference>
<sequence>MEEIYANVDPVKPVCQILTPSNRDSSSSKKKIYLVVLISLGLLNVLLLTGLISLGVHSRDLGSLAAGLSNIKDNLTDRLQASNDQLSFMTEQRDLLKANLTEMSKELIRLQSLSKQKKTCSAGWSMFSCSCYYLSTSSGSWDEGREDCRNRGGDLLVIDSADEQKYVSALTEKFVWIGLNDKDTEGSWKWVDGSSPSFTYWSKAQPDNGGGDSRLREEDCAHILSSDQRLWNDLSCSASMQWICEKVPTKV</sequence>
<dbReference type="InterPro" id="IPR001304">
    <property type="entry name" value="C-type_lectin-like"/>
</dbReference>
<dbReference type="InterPro" id="IPR033989">
    <property type="entry name" value="CD209-like_CTLD"/>
</dbReference>
<dbReference type="InterPro" id="IPR018378">
    <property type="entry name" value="C-type_lectin_CS"/>
</dbReference>
<dbReference type="InterPro" id="IPR016186">
    <property type="entry name" value="C-type_lectin-like/link_sf"/>
</dbReference>
<evidence type="ECO:0000256" key="4">
    <source>
        <dbReference type="SAM" id="Phobius"/>
    </source>
</evidence>
<evidence type="ECO:0000256" key="2">
    <source>
        <dbReference type="ARBA" id="ARBA00023157"/>
    </source>
</evidence>
<dbReference type="PROSITE" id="PS50041">
    <property type="entry name" value="C_TYPE_LECTIN_2"/>
    <property type="match status" value="1"/>
</dbReference>
<comment type="caution">
    <text evidence="6">The sequence shown here is derived from an EMBL/GenBank/DDBJ whole genome shotgun (WGS) entry which is preliminary data.</text>
</comment>
<dbReference type="InterPro" id="IPR050111">
    <property type="entry name" value="C-type_lectin/snaclec_domain"/>
</dbReference>
<dbReference type="Proteomes" id="UP001345963">
    <property type="component" value="Unassembled WGS sequence"/>
</dbReference>
<dbReference type="SUPFAM" id="SSF56436">
    <property type="entry name" value="C-type lectin-like"/>
    <property type="match status" value="1"/>
</dbReference>
<protein>
    <recommendedName>
        <fullName evidence="5">C-type lectin domain-containing protein</fullName>
    </recommendedName>
</protein>
<keyword evidence="1" id="KW-0430">Lectin</keyword>
<evidence type="ECO:0000313" key="6">
    <source>
        <dbReference type="EMBL" id="MED6253025.1"/>
    </source>
</evidence>
<keyword evidence="4" id="KW-0472">Membrane</keyword>
<dbReference type="Pfam" id="PF00059">
    <property type="entry name" value="Lectin_C"/>
    <property type="match status" value="1"/>
</dbReference>